<protein>
    <submittedName>
        <fullName evidence="2">Pyruvate</fullName>
    </submittedName>
</protein>
<sequence length="113" mass="12560">MVETPVKMSIEGQMNNDKQLIIVESAEVEKLTKQPLPIVSLAMASQPSSSTRRTWKRTAKSDGRLQRKDNPKPTKGKLNGQPLWRKKKNGDPIGVCQETGMTFSLLLRRNGAG</sequence>
<evidence type="ECO:0000313" key="3">
    <source>
        <dbReference type="Proteomes" id="UP000325081"/>
    </source>
</evidence>
<feature type="compositionally biased region" description="Basic and acidic residues" evidence="1">
    <location>
        <begin position="59"/>
        <end position="72"/>
    </location>
</feature>
<organism evidence="2 3">
    <name type="scientific">Striga asiatica</name>
    <name type="common">Asiatic witchweed</name>
    <name type="synonym">Buchnera asiatica</name>
    <dbReference type="NCBI Taxonomy" id="4170"/>
    <lineage>
        <taxon>Eukaryota</taxon>
        <taxon>Viridiplantae</taxon>
        <taxon>Streptophyta</taxon>
        <taxon>Embryophyta</taxon>
        <taxon>Tracheophyta</taxon>
        <taxon>Spermatophyta</taxon>
        <taxon>Magnoliopsida</taxon>
        <taxon>eudicotyledons</taxon>
        <taxon>Gunneridae</taxon>
        <taxon>Pentapetalae</taxon>
        <taxon>asterids</taxon>
        <taxon>lamiids</taxon>
        <taxon>Lamiales</taxon>
        <taxon>Orobanchaceae</taxon>
        <taxon>Buchnereae</taxon>
        <taxon>Striga</taxon>
    </lineage>
</organism>
<dbReference type="EMBL" id="BKCP01012514">
    <property type="protein sequence ID" value="GER56107.1"/>
    <property type="molecule type" value="Genomic_DNA"/>
</dbReference>
<comment type="caution">
    <text evidence="2">The sequence shown here is derived from an EMBL/GenBank/DDBJ whole genome shotgun (WGS) entry which is preliminary data.</text>
</comment>
<name>A0A5A7RFY1_STRAF</name>
<proteinExistence type="predicted"/>
<evidence type="ECO:0000313" key="2">
    <source>
        <dbReference type="EMBL" id="GER56107.1"/>
    </source>
</evidence>
<evidence type="ECO:0000256" key="1">
    <source>
        <dbReference type="SAM" id="MobiDB-lite"/>
    </source>
</evidence>
<dbReference type="AlphaFoldDB" id="A0A5A7RFY1"/>
<feature type="region of interest" description="Disordered" evidence="1">
    <location>
        <begin position="42"/>
        <end position="92"/>
    </location>
</feature>
<reference evidence="3" key="1">
    <citation type="journal article" date="2019" name="Curr. Biol.">
        <title>Genome Sequence of Striga asiatica Provides Insight into the Evolution of Plant Parasitism.</title>
        <authorList>
            <person name="Yoshida S."/>
            <person name="Kim S."/>
            <person name="Wafula E.K."/>
            <person name="Tanskanen J."/>
            <person name="Kim Y.M."/>
            <person name="Honaas L."/>
            <person name="Yang Z."/>
            <person name="Spallek T."/>
            <person name="Conn C.E."/>
            <person name="Ichihashi Y."/>
            <person name="Cheong K."/>
            <person name="Cui S."/>
            <person name="Der J.P."/>
            <person name="Gundlach H."/>
            <person name="Jiao Y."/>
            <person name="Hori C."/>
            <person name="Ishida J.K."/>
            <person name="Kasahara H."/>
            <person name="Kiba T."/>
            <person name="Kim M.S."/>
            <person name="Koo N."/>
            <person name="Laohavisit A."/>
            <person name="Lee Y.H."/>
            <person name="Lumba S."/>
            <person name="McCourt P."/>
            <person name="Mortimer J.C."/>
            <person name="Mutuku J.M."/>
            <person name="Nomura T."/>
            <person name="Sasaki-Sekimoto Y."/>
            <person name="Seto Y."/>
            <person name="Wang Y."/>
            <person name="Wakatake T."/>
            <person name="Sakakibara H."/>
            <person name="Demura T."/>
            <person name="Yamaguchi S."/>
            <person name="Yoneyama K."/>
            <person name="Manabe R.I."/>
            <person name="Nelson D.C."/>
            <person name="Schulman A.H."/>
            <person name="Timko M.P."/>
            <person name="dePamphilis C.W."/>
            <person name="Choi D."/>
            <person name="Shirasu K."/>
        </authorList>
    </citation>
    <scope>NUCLEOTIDE SEQUENCE [LARGE SCALE GENOMIC DNA]</scope>
    <source>
        <strain evidence="3">cv. UVA1</strain>
    </source>
</reference>
<gene>
    <name evidence="2" type="ORF">STAS_33819</name>
</gene>
<keyword evidence="3" id="KW-1185">Reference proteome</keyword>
<keyword evidence="2" id="KW-0670">Pyruvate</keyword>
<accession>A0A5A7RFY1</accession>
<dbReference type="Proteomes" id="UP000325081">
    <property type="component" value="Unassembled WGS sequence"/>
</dbReference>
<feature type="compositionally biased region" description="Polar residues" evidence="1">
    <location>
        <begin position="43"/>
        <end position="52"/>
    </location>
</feature>